<dbReference type="Proteomes" id="UP001281761">
    <property type="component" value="Unassembled WGS sequence"/>
</dbReference>
<evidence type="ECO:0000313" key="4">
    <source>
        <dbReference type="Proteomes" id="UP001281761"/>
    </source>
</evidence>
<keyword evidence="2" id="KW-0472">Membrane</keyword>
<keyword evidence="2" id="KW-0812">Transmembrane</keyword>
<protein>
    <submittedName>
        <fullName evidence="3">Uncharacterized protein</fullName>
    </submittedName>
</protein>
<sequence>MFLRRFPQYLTIASLVLSLLLFLYSFFILPIFTDTANALFTAIFADTADAAEYGHVDLGMFFLSRTFPRSLWAVRPNEPISVLRNMHPLISITFANDLNTARRPDLHNSLSMVTFSSAVFKVRSKVEMDEMGNTDIQTPALNADDASMSSLSLVIPTQSTPNDFTSPTNASHGSTSFFPISHLSLRQPPKITRKIPHNQSVRVYPWFQQCFVSSNQPCHAKTFKVETQSTGAIASEQFSKKVQQYTSACQVQKAIKYLSPLGSSPTSRWTPLSSSFRRKWWDWTTLSRSGGMRSDISSTSTIGRRRPSGSSSRSLPSSLLGIFTSTYDSFIKVPTPKPVDLILPHQQPPPGKEDARKGEKCSCHSFIGLFKEILRLQLSLQSGIFQAAGLMPIDPAAEWLPTAPSTISLSGQPEGRGNRTKTPKTDSSGSHCERIEDEDKTGADARVYRFPVQRVVPPH</sequence>
<feature type="transmembrane region" description="Helical" evidence="2">
    <location>
        <begin position="12"/>
        <end position="32"/>
    </location>
</feature>
<keyword evidence="4" id="KW-1185">Reference proteome</keyword>
<feature type="region of interest" description="Disordered" evidence="1">
    <location>
        <begin position="404"/>
        <end position="444"/>
    </location>
</feature>
<evidence type="ECO:0000256" key="1">
    <source>
        <dbReference type="SAM" id="MobiDB-lite"/>
    </source>
</evidence>
<organism evidence="3 4">
    <name type="scientific">Blattamonas nauphoetae</name>
    <dbReference type="NCBI Taxonomy" id="2049346"/>
    <lineage>
        <taxon>Eukaryota</taxon>
        <taxon>Metamonada</taxon>
        <taxon>Preaxostyla</taxon>
        <taxon>Oxymonadida</taxon>
        <taxon>Blattamonas</taxon>
    </lineage>
</organism>
<proteinExistence type="predicted"/>
<dbReference type="EMBL" id="JARBJD010000034">
    <property type="protein sequence ID" value="KAK2958911.1"/>
    <property type="molecule type" value="Genomic_DNA"/>
</dbReference>
<evidence type="ECO:0000313" key="3">
    <source>
        <dbReference type="EMBL" id="KAK2958911.1"/>
    </source>
</evidence>
<feature type="region of interest" description="Disordered" evidence="1">
    <location>
        <begin position="294"/>
        <end position="316"/>
    </location>
</feature>
<accession>A0ABQ9Y592</accession>
<comment type="caution">
    <text evidence="3">The sequence shown here is derived from an EMBL/GenBank/DDBJ whole genome shotgun (WGS) entry which is preliminary data.</text>
</comment>
<reference evidence="3 4" key="1">
    <citation type="journal article" date="2022" name="bioRxiv">
        <title>Genomics of Preaxostyla Flagellates Illuminates Evolutionary Transitions and the Path Towards Mitochondrial Loss.</title>
        <authorList>
            <person name="Novak L.V.F."/>
            <person name="Treitli S.C."/>
            <person name="Pyrih J."/>
            <person name="Halakuc P."/>
            <person name="Pipaliya S.V."/>
            <person name="Vacek V."/>
            <person name="Brzon O."/>
            <person name="Soukal P."/>
            <person name="Eme L."/>
            <person name="Dacks J.B."/>
            <person name="Karnkowska A."/>
            <person name="Elias M."/>
            <person name="Hampl V."/>
        </authorList>
    </citation>
    <scope>NUCLEOTIDE SEQUENCE [LARGE SCALE GENOMIC DNA]</scope>
    <source>
        <strain evidence="3">NAU3</strain>
        <tissue evidence="3">Gut</tissue>
    </source>
</reference>
<keyword evidence="2" id="KW-1133">Transmembrane helix</keyword>
<gene>
    <name evidence="3" type="ORF">BLNAU_6160</name>
</gene>
<name>A0ABQ9Y592_9EUKA</name>
<evidence type="ECO:0000256" key="2">
    <source>
        <dbReference type="SAM" id="Phobius"/>
    </source>
</evidence>